<dbReference type="Gene3D" id="3.30.980.10">
    <property type="entry name" value="Threonyl-trna Synthetase, Chain A, domain 2"/>
    <property type="match status" value="1"/>
</dbReference>
<dbReference type="GO" id="GO:0006419">
    <property type="term" value="P:alanyl-tRNA aminoacylation"/>
    <property type="evidence" value="ECO:0007669"/>
    <property type="project" value="InterPro"/>
</dbReference>
<evidence type="ECO:0000259" key="5">
    <source>
        <dbReference type="PROSITE" id="PS50860"/>
    </source>
</evidence>
<dbReference type="InterPro" id="IPR009000">
    <property type="entry name" value="Transl_B-barrel_sf"/>
</dbReference>
<dbReference type="PANTHER" id="PTHR43462">
    <property type="entry name" value="ALANYL-TRNA EDITING PROTEIN"/>
    <property type="match status" value="1"/>
</dbReference>
<dbReference type="InterPro" id="IPR018164">
    <property type="entry name" value="Ala-tRNA-synth_IIc_N"/>
</dbReference>
<dbReference type="PANTHER" id="PTHR43462:SF1">
    <property type="entry name" value="ALANYL-TRNA EDITING PROTEIN AARSD1"/>
    <property type="match status" value="1"/>
</dbReference>
<dbReference type="Pfam" id="PF07973">
    <property type="entry name" value="tRNA_SAD"/>
    <property type="match status" value="1"/>
</dbReference>
<reference evidence="6" key="1">
    <citation type="submission" date="2015-10" db="EMBL/GenBank/DDBJ databases">
        <authorList>
            <person name="Gilbert D.G."/>
        </authorList>
    </citation>
    <scope>NUCLEOTIDE SEQUENCE</scope>
</reference>
<dbReference type="GO" id="GO:0005737">
    <property type="term" value="C:cytoplasm"/>
    <property type="evidence" value="ECO:0007669"/>
    <property type="project" value="UniProtKB-SubCell"/>
</dbReference>
<dbReference type="PROSITE" id="PS50860">
    <property type="entry name" value="AA_TRNA_LIGASE_II_ALA"/>
    <property type="match status" value="1"/>
</dbReference>
<dbReference type="Pfam" id="PF01411">
    <property type="entry name" value="tRNA-synt_2c"/>
    <property type="match status" value="1"/>
</dbReference>
<dbReference type="GO" id="GO:0002161">
    <property type="term" value="F:aminoacyl-tRNA deacylase activity"/>
    <property type="evidence" value="ECO:0007669"/>
    <property type="project" value="UniProtKB-ARBA"/>
</dbReference>
<proteinExistence type="predicted"/>
<evidence type="ECO:0000256" key="2">
    <source>
        <dbReference type="ARBA" id="ARBA00004496"/>
    </source>
</evidence>
<dbReference type="SUPFAM" id="SSF50447">
    <property type="entry name" value="Translation proteins"/>
    <property type="match status" value="1"/>
</dbReference>
<protein>
    <submittedName>
        <fullName evidence="6">Ser-tRNA(Ala) deacylase Gly-tRNA(Ala) deacylase</fullName>
    </submittedName>
</protein>
<dbReference type="AlphaFoldDB" id="A0A160TTJ1"/>
<comment type="cofactor">
    <cofactor evidence="1">
        <name>Zn(2+)</name>
        <dbReference type="ChEBI" id="CHEBI:29105"/>
    </cofactor>
</comment>
<sequence>MTEELFRSDAYLRECAAVVIAVNENRVQLDKTIFYPEGGGQPGDIGWMIRAAGSEVPIVDTQYHSSEGLIHLMGEVGSLPFIGEEIQLRIDWDRRHRLMRMHSCMHMLCSVVPASVTGGSIRDGQGRLDFDLPETIDKVHLSERLNEVIRLNSEMTLEWITEESLAAQPELVRTMSVKPPAGTGTIRLVKFSGIDLQPCGGTHVAATGEIGRVRIKKVEKKGRQNRRVIVVFDDDGDLSS</sequence>
<evidence type="ECO:0000256" key="4">
    <source>
        <dbReference type="ARBA" id="ARBA00022833"/>
    </source>
</evidence>
<gene>
    <name evidence="6" type="ORF">MGWOODY_XGa724</name>
</gene>
<accession>A0A160TTJ1</accession>
<organism evidence="6">
    <name type="scientific">hydrothermal vent metagenome</name>
    <dbReference type="NCBI Taxonomy" id="652676"/>
    <lineage>
        <taxon>unclassified sequences</taxon>
        <taxon>metagenomes</taxon>
        <taxon>ecological metagenomes</taxon>
    </lineage>
</organism>
<dbReference type="InterPro" id="IPR018165">
    <property type="entry name" value="Ala-tRNA-synth_IIc_core"/>
</dbReference>
<dbReference type="SUPFAM" id="SSF55186">
    <property type="entry name" value="ThrRS/AlaRS common domain"/>
    <property type="match status" value="1"/>
</dbReference>
<evidence type="ECO:0000256" key="3">
    <source>
        <dbReference type="ARBA" id="ARBA00022723"/>
    </source>
</evidence>
<keyword evidence="3" id="KW-0479">Metal-binding</keyword>
<dbReference type="GO" id="GO:0005524">
    <property type="term" value="F:ATP binding"/>
    <property type="evidence" value="ECO:0007669"/>
    <property type="project" value="InterPro"/>
</dbReference>
<dbReference type="EMBL" id="CZRL01000104">
    <property type="protein sequence ID" value="CUS54348.1"/>
    <property type="molecule type" value="Genomic_DNA"/>
</dbReference>
<dbReference type="InterPro" id="IPR012947">
    <property type="entry name" value="tRNA_SAD"/>
</dbReference>
<dbReference type="InterPro" id="IPR018163">
    <property type="entry name" value="Thr/Ala-tRNA-synth_IIc_edit"/>
</dbReference>
<comment type="subcellular location">
    <subcellularLocation>
        <location evidence="2">Cytoplasm</location>
    </subcellularLocation>
</comment>
<dbReference type="GO" id="GO:0046872">
    <property type="term" value="F:metal ion binding"/>
    <property type="evidence" value="ECO:0007669"/>
    <property type="project" value="UniProtKB-KW"/>
</dbReference>
<name>A0A160TTJ1_9ZZZZ</name>
<dbReference type="InterPro" id="IPR051335">
    <property type="entry name" value="Alanyl-tRNA_Editing_Enzymes"/>
</dbReference>
<dbReference type="GO" id="GO:0004813">
    <property type="term" value="F:alanine-tRNA ligase activity"/>
    <property type="evidence" value="ECO:0007669"/>
    <property type="project" value="InterPro"/>
</dbReference>
<feature type="domain" description="Alanyl-transfer RNA synthetases family profile" evidence="5">
    <location>
        <begin position="1"/>
        <end position="231"/>
    </location>
</feature>
<keyword evidence="4" id="KW-0862">Zinc</keyword>
<evidence type="ECO:0000313" key="6">
    <source>
        <dbReference type="EMBL" id="CUS54348.1"/>
    </source>
</evidence>
<dbReference type="Gene3D" id="2.40.30.130">
    <property type="match status" value="1"/>
</dbReference>
<dbReference type="SMART" id="SM00863">
    <property type="entry name" value="tRNA_SAD"/>
    <property type="match status" value="1"/>
</dbReference>
<dbReference type="GO" id="GO:0003676">
    <property type="term" value="F:nucleic acid binding"/>
    <property type="evidence" value="ECO:0007669"/>
    <property type="project" value="InterPro"/>
</dbReference>
<evidence type="ECO:0000256" key="1">
    <source>
        <dbReference type="ARBA" id="ARBA00001947"/>
    </source>
</evidence>